<evidence type="ECO:0000256" key="1">
    <source>
        <dbReference type="SAM" id="MobiDB-lite"/>
    </source>
</evidence>
<dbReference type="GeneID" id="6754833"/>
<organism evidence="2 3">
    <name type="scientific">Trichoplax adhaerens</name>
    <name type="common">Trichoplax reptans</name>
    <dbReference type="NCBI Taxonomy" id="10228"/>
    <lineage>
        <taxon>Eukaryota</taxon>
        <taxon>Metazoa</taxon>
        <taxon>Placozoa</taxon>
        <taxon>Uniplacotomia</taxon>
        <taxon>Trichoplacea</taxon>
        <taxon>Trichoplacidae</taxon>
        <taxon>Trichoplax</taxon>
    </lineage>
</organism>
<dbReference type="InParanoid" id="B3RYV8"/>
<dbReference type="AlphaFoldDB" id="B3RYV8"/>
<dbReference type="CTD" id="6754833"/>
<dbReference type="RefSeq" id="XP_002113621.1">
    <property type="nucleotide sequence ID" value="XM_002113585.1"/>
</dbReference>
<dbReference type="Pfam" id="PF14774">
    <property type="entry name" value="FAM177"/>
    <property type="match status" value="1"/>
</dbReference>
<dbReference type="HOGENOM" id="CLU_1557279_0_0_1"/>
<evidence type="ECO:0000313" key="3">
    <source>
        <dbReference type="Proteomes" id="UP000009022"/>
    </source>
</evidence>
<dbReference type="Proteomes" id="UP000009022">
    <property type="component" value="Unassembled WGS sequence"/>
</dbReference>
<accession>B3RYV8</accession>
<feature type="compositionally biased region" description="Polar residues" evidence="1">
    <location>
        <begin position="35"/>
        <end position="52"/>
    </location>
</feature>
<dbReference type="EMBL" id="DS985246">
    <property type="protein sequence ID" value="EDV24095.1"/>
    <property type="molecule type" value="Genomic_DNA"/>
</dbReference>
<name>B3RYV8_TRIAD</name>
<dbReference type="PANTHER" id="PTHR31206">
    <property type="entry name" value="LP10445P"/>
    <property type="match status" value="1"/>
</dbReference>
<protein>
    <submittedName>
        <fullName evidence="2">Uncharacterized protein</fullName>
    </submittedName>
</protein>
<evidence type="ECO:0000313" key="2">
    <source>
        <dbReference type="EMBL" id="EDV24095.1"/>
    </source>
</evidence>
<proteinExistence type="predicted"/>
<dbReference type="OrthoDB" id="45963at2759"/>
<dbReference type="InterPro" id="IPR028260">
    <property type="entry name" value="FAM177"/>
</dbReference>
<sequence>METSQNLHLNLNDTSVESGTGDQEMLIEPQRKNDASPSSSKFESVPLSTPTDEQYGGMATDTTVIGNDEETTWLISLWQYLVSLASGTLSVIDYLGGRFAWFFGITTPKYQYVLDEVERLKRMEEIERLQELKEKQAELTAIAVHASDALQLEAERQSAETDLASGNISTLS</sequence>
<dbReference type="PANTHER" id="PTHR31206:SF1">
    <property type="entry name" value="LP10445P"/>
    <property type="match status" value="1"/>
</dbReference>
<feature type="region of interest" description="Disordered" evidence="1">
    <location>
        <begin position="1"/>
        <end position="57"/>
    </location>
</feature>
<dbReference type="PhylomeDB" id="B3RYV8"/>
<reference evidence="2 3" key="1">
    <citation type="journal article" date="2008" name="Nature">
        <title>The Trichoplax genome and the nature of placozoans.</title>
        <authorList>
            <person name="Srivastava M."/>
            <person name="Begovic E."/>
            <person name="Chapman J."/>
            <person name="Putnam N.H."/>
            <person name="Hellsten U."/>
            <person name="Kawashima T."/>
            <person name="Kuo A."/>
            <person name="Mitros T."/>
            <person name="Salamov A."/>
            <person name="Carpenter M.L."/>
            <person name="Signorovitch A.Y."/>
            <person name="Moreno M.A."/>
            <person name="Kamm K."/>
            <person name="Grimwood J."/>
            <person name="Schmutz J."/>
            <person name="Shapiro H."/>
            <person name="Grigoriev I.V."/>
            <person name="Buss L.W."/>
            <person name="Schierwater B."/>
            <person name="Dellaporta S.L."/>
            <person name="Rokhsar D.S."/>
        </authorList>
    </citation>
    <scope>NUCLEOTIDE SEQUENCE [LARGE SCALE GENOMIC DNA]</scope>
    <source>
        <strain evidence="2 3">Grell-BS-1999</strain>
    </source>
</reference>
<keyword evidence="3" id="KW-1185">Reference proteome</keyword>
<gene>
    <name evidence="2" type="ORF">TRIADDRAFT_57232</name>
</gene>
<feature type="compositionally biased region" description="Polar residues" evidence="1">
    <location>
        <begin position="1"/>
        <end position="21"/>
    </location>
</feature>
<dbReference type="KEGG" id="tad:TRIADDRAFT_57232"/>